<keyword evidence="7" id="KW-0732">Signal</keyword>
<dbReference type="PANTHER" id="PTHR33751">
    <property type="entry name" value="CBB3-TYPE CYTOCHROME C OXIDASE SUBUNIT FIXP"/>
    <property type="match status" value="1"/>
</dbReference>
<dbReference type="PANTHER" id="PTHR33751:SF9">
    <property type="entry name" value="CYTOCHROME C4"/>
    <property type="match status" value="1"/>
</dbReference>
<name>A0A410H4K3_9GAMM</name>
<dbReference type="AlphaFoldDB" id="A0A410H4K3"/>
<dbReference type="PROSITE" id="PS51007">
    <property type="entry name" value="CYTC"/>
    <property type="match status" value="1"/>
</dbReference>
<feature type="signal peptide" evidence="7">
    <location>
        <begin position="1"/>
        <end position="23"/>
    </location>
</feature>
<evidence type="ECO:0000256" key="7">
    <source>
        <dbReference type="SAM" id="SignalP"/>
    </source>
</evidence>
<keyword evidence="5 6" id="KW-0408">Iron</keyword>
<dbReference type="GO" id="GO:0009055">
    <property type="term" value="F:electron transfer activity"/>
    <property type="evidence" value="ECO:0007669"/>
    <property type="project" value="InterPro"/>
</dbReference>
<dbReference type="EMBL" id="CP035033">
    <property type="protein sequence ID" value="QAB15826.1"/>
    <property type="molecule type" value="Genomic_DNA"/>
</dbReference>
<dbReference type="Gene3D" id="1.10.760.10">
    <property type="entry name" value="Cytochrome c-like domain"/>
    <property type="match status" value="1"/>
</dbReference>
<keyword evidence="1" id="KW-0813">Transport</keyword>
<dbReference type="GO" id="GO:0046872">
    <property type="term" value="F:metal ion binding"/>
    <property type="evidence" value="ECO:0007669"/>
    <property type="project" value="UniProtKB-KW"/>
</dbReference>
<evidence type="ECO:0000256" key="2">
    <source>
        <dbReference type="ARBA" id="ARBA00022617"/>
    </source>
</evidence>
<dbReference type="InterPro" id="IPR050597">
    <property type="entry name" value="Cytochrome_c_Oxidase_Subunit"/>
</dbReference>
<dbReference type="RefSeq" id="WP_127119396.1">
    <property type="nucleotide sequence ID" value="NZ_CP035033.1"/>
</dbReference>
<keyword evidence="10" id="KW-1185">Reference proteome</keyword>
<evidence type="ECO:0000256" key="5">
    <source>
        <dbReference type="ARBA" id="ARBA00023004"/>
    </source>
</evidence>
<dbReference type="InterPro" id="IPR009056">
    <property type="entry name" value="Cyt_c-like_dom"/>
</dbReference>
<dbReference type="SUPFAM" id="SSF46626">
    <property type="entry name" value="Cytochrome c"/>
    <property type="match status" value="1"/>
</dbReference>
<sequence length="130" mass="14048">MKKQLLTVSFCALTLAGTHAAQADVKTPTASGQAMAWQCAPCHGTNGQELQEAMPPLAGMSVEQFTEAMIAYREGTRPAVIMDRVARGFTDEEIKAMAEWFVKQPMKPWEETSLKESLAAQKAGSTGGQE</sequence>
<feature type="chain" id="PRO_5019430090" evidence="7">
    <location>
        <begin position="24"/>
        <end position="130"/>
    </location>
</feature>
<dbReference type="Proteomes" id="UP000285478">
    <property type="component" value="Chromosome"/>
</dbReference>
<reference evidence="9 10" key="1">
    <citation type="journal article" date="2018" name="Environ. Microbiol.">
        <title>Genomes of ubiquitous marine and hypersaline Hydrogenovibrio, Thiomicrorhabdus and Thiomicrospira spp. encode a diversity of mechanisms to sustain chemolithoautotrophy in heterogeneous environments.</title>
        <authorList>
            <person name="Scott K.M."/>
            <person name="Williams J."/>
            <person name="Porter C.M.B."/>
            <person name="Russel S."/>
            <person name="Harmer T.L."/>
            <person name="Paul J.H."/>
            <person name="Antonen K.M."/>
            <person name="Bridges M.K."/>
            <person name="Camper G.J."/>
            <person name="Campla C.K."/>
            <person name="Casella L.G."/>
            <person name="Chase E."/>
            <person name="Conrad J.W."/>
            <person name="Cruz M.C."/>
            <person name="Dunlap D.S."/>
            <person name="Duran L."/>
            <person name="Fahsbender E.M."/>
            <person name="Goldsmith D.B."/>
            <person name="Keeley R.F."/>
            <person name="Kondoff M.R."/>
            <person name="Kussy B.I."/>
            <person name="Lane M.K."/>
            <person name="Lawler S."/>
            <person name="Leigh B.A."/>
            <person name="Lewis C."/>
            <person name="Lostal L.M."/>
            <person name="Marking D."/>
            <person name="Mancera P.A."/>
            <person name="McClenthan E.C."/>
            <person name="McIntyre E.A."/>
            <person name="Mine J.A."/>
            <person name="Modi S."/>
            <person name="Moore B.D."/>
            <person name="Morgan W.A."/>
            <person name="Nelson K.M."/>
            <person name="Nguyen K.N."/>
            <person name="Ogburn N."/>
            <person name="Parrino D.G."/>
            <person name="Pedapudi A.D."/>
            <person name="Pelham R.P."/>
            <person name="Preece A.M."/>
            <person name="Rampersad E.A."/>
            <person name="Richardson J.C."/>
            <person name="Rodgers C.M."/>
            <person name="Schaffer B.L."/>
            <person name="Sheridan N.E."/>
            <person name="Solone M.R."/>
            <person name="Staley Z.R."/>
            <person name="Tabuchi M."/>
            <person name="Waide R.J."/>
            <person name="Wanjugi P.W."/>
            <person name="Young S."/>
            <person name="Clum A."/>
            <person name="Daum C."/>
            <person name="Huntemann M."/>
            <person name="Ivanova N."/>
            <person name="Kyrpides N."/>
            <person name="Mikhailova N."/>
            <person name="Palaniappan K."/>
            <person name="Pillay M."/>
            <person name="Reddy T.B.K."/>
            <person name="Shapiro N."/>
            <person name="Stamatis D."/>
            <person name="Varghese N."/>
            <person name="Woyke T."/>
            <person name="Boden R."/>
            <person name="Freyermuth S.K."/>
            <person name="Kerfeld C.A."/>
        </authorList>
    </citation>
    <scope>NUCLEOTIDE SEQUENCE [LARGE SCALE GENOMIC DNA]</scope>
    <source>
        <strain evidence="9 10">JR-2</strain>
    </source>
</reference>
<keyword evidence="2 6" id="KW-0349">Heme</keyword>
<evidence type="ECO:0000313" key="10">
    <source>
        <dbReference type="Proteomes" id="UP000285478"/>
    </source>
</evidence>
<evidence type="ECO:0000256" key="4">
    <source>
        <dbReference type="ARBA" id="ARBA00022982"/>
    </source>
</evidence>
<dbReference type="InterPro" id="IPR036909">
    <property type="entry name" value="Cyt_c-like_dom_sf"/>
</dbReference>
<proteinExistence type="predicted"/>
<dbReference type="GO" id="GO:0020037">
    <property type="term" value="F:heme binding"/>
    <property type="evidence" value="ECO:0007669"/>
    <property type="project" value="InterPro"/>
</dbReference>
<dbReference type="KEGG" id="htr:EPV75_09150"/>
<evidence type="ECO:0000256" key="6">
    <source>
        <dbReference type="PROSITE-ProRule" id="PRU00433"/>
    </source>
</evidence>
<keyword evidence="4" id="KW-0249">Electron transport</keyword>
<gene>
    <name evidence="9" type="ORF">EPV75_09150</name>
</gene>
<accession>A0A410H4K3</accession>
<evidence type="ECO:0000256" key="1">
    <source>
        <dbReference type="ARBA" id="ARBA00022448"/>
    </source>
</evidence>
<keyword evidence="3 6" id="KW-0479">Metal-binding</keyword>
<protein>
    <submittedName>
        <fullName evidence="9">Cytochrome C</fullName>
    </submittedName>
</protein>
<evidence type="ECO:0000313" key="9">
    <source>
        <dbReference type="EMBL" id="QAB15826.1"/>
    </source>
</evidence>
<feature type="domain" description="Cytochrome c" evidence="8">
    <location>
        <begin position="27"/>
        <end position="105"/>
    </location>
</feature>
<evidence type="ECO:0000256" key="3">
    <source>
        <dbReference type="ARBA" id="ARBA00022723"/>
    </source>
</evidence>
<evidence type="ECO:0000259" key="8">
    <source>
        <dbReference type="PROSITE" id="PS51007"/>
    </source>
</evidence>
<organism evidence="9 10">
    <name type="scientific">Hydrogenovibrio thermophilus</name>
    <dbReference type="NCBI Taxonomy" id="265883"/>
    <lineage>
        <taxon>Bacteria</taxon>
        <taxon>Pseudomonadati</taxon>
        <taxon>Pseudomonadota</taxon>
        <taxon>Gammaproteobacteria</taxon>
        <taxon>Thiotrichales</taxon>
        <taxon>Piscirickettsiaceae</taxon>
        <taxon>Hydrogenovibrio</taxon>
    </lineage>
</organism>